<feature type="domain" description="Phosphodiester glycosidase" evidence="2">
    <location>
        <begin position="99"/>
        <end position="318"/>
    </location>
</feature>
<dbReference type="Pfam" id="PF18962">
    <property type="entry name" value="Por_Secre_tail"/>
    <property type="match status" value="1"/>
</dbReference>
<organism evidence="5 6">
    <name type="scientific">Rufibacter roseus</name>
    <dbReference type="NCBI Taxonomy" id="1567108"/>
    <lineage>
        <taxon>Bacteria</taxon>
        <taxon>Pseudomonadati</taxon>
        <taxon>Bacteroidota</taxon>
        <taxon>Cytophagia</taxon>
        <taxon>Cytophagales</taxon>
        <taxon>Hymenobacteraceae</taxon>
        <taxon>Rufibacter</taxon>
    </lineage>
</organism>
<comment type="caution">
    <text evidence="5">The sequence shown here is derived from an EMBL/GenBank/DDBJ whole genome shotgun (WGS) entry which is preliminary data.</text>
</comment>
<dbReference type="EMBL" id="JBHSYQ010000003">
    <property type="protein sequence ID" value="MFC6997251.1"/>
    <property type="molecule type" value="Genomic_DNA"/>
</dbReference>
<dbReference type="NCBIfam" id="TIGR04183">
    <property type="entry name" value="Por_Secre_tail"/>
    <property type="match status" value="1"/>
</dbReference>
<sequence>MNKTLLNFKKLVGVSALMLLVQAGYAQMTWTKPANLNTGLPASVEVFTSTTPIVEGVPTKAYYTIADLTDQQLELKVAYDSDVKTPSQFLAAETREPAYVALNAGFFAGAAPLSLVVQNGAIIAPNIRNFNREYSGTPTPYYPTRSAFGILPNNELDVAWIYNVGPGNIMYSYPSPSPNIEGEEPQAQPTATFPSGGTLWNPVTAVGGAPVLVQNGVKQITDAHELIKVDNTSRRARTAIGYTADKKVIMLVVEGGNAGESEGVTLSELADIMVSLGAVEAMNLDGGGSSAMVVKGTGTIRPSDAEGRERAMPTAIILKQRAPEPIIFDTEMTDKYFERGGNWRNTGNAGYYGASPARIVEVGGTGSKVAKFIFSGIEPGQYEVSTWTVAASNRSKDTPFTFYHNGVAQPVIRVDQSDAAINSKFKLLGTFNLTANDSLVITDAATMASTTTFITADAIKLQKVGTLSSSKADVLARSVNVYPVPTSGLLTVNVPDALRKQGSVYVVNLIGATVVKKQNIASNSVGLDLGSVPAGIYLVVLESPEGKVVKRVVKN</sequence>
<keyword evidence="5" id="KW-0378">Hydrolase</keyword>
<keyword evidence="5" id="KW-0326">Glycosidase</keyword>
<dbReference type="Proteomes" id="UP001596405">
    <property type="component" value="Unassembled WGS sequence"/>
</dbReference>
<dbReference type="InterPro" id="IPR018711">
    <property type="entry name" value="NAGPA"/>
</dbReference>
<dbReference type="Pfam" id="PF25275">
    <property type="entry name" value="Golvesin_C"/>
    <property type="match status" value="1"/>
</dbReference>
<keyword evidence="6" id="KW-1185">Reference proteome</keyword>
<feature type="chain" id="PRO_5045771701" evidence="1">
    <location>
        <begin position="27"/>
        <end position="555"/>
    </location>
</feature>
<dbReference type="PANTHER" id="PTHR40446">
    <property type="entry name" value="N-ACETYLGLUCOSAMINE-1-PHOSPHODIESTER ALPHA-N-ACETYLGLUCOSAMINIDASE"/>
    <property type="match status" value="1"/>
</dbReference>
<feature type="domain" description="Golvesin/Xly CBD-like" evidence="4">
    <location>
        <begin position="334"/>
        <end position="462"/>
    </location>
</feature>
<feature type="domain" description="Secretion system C-terminal sorting" evidence="3">
    <location>
        <begin position="481"/>
        <end position="553"/>
    </location>
</feature>
<dbReference type="PANTHER" id="PTHR40446:SF2">
    <property type="entry name" value="N-ACETYLGLUCOSAMINE-1-PHOSPHODIESTER ALPHA-N-ACETYLGLUCOSAMINIDASE"/>
    <property type="match status" value="1"/>
</dbReference>
<evidence type="ECO:0000259" key="3">
    <source>
        <dbReference type="Pfam" id="PF18962"/>
    </source>
</evidence>
<dbReference type="RefSeq" id="WP_066615426.1">
    <property type="nucleotide sequence ID" value="NZ_JBHSYQ010000003.1"/>
</dbReference>
<protein>
    <submittedName>
        <fullName evidence="5">Phosphodiester glycosidase family protein</fullName>
    </submittedName>
</protein>
<proteinExistence type="predicted"/>
<evidence type="ECO:0000256" key="1">
    <source>
        <dbReference type="SAM" id="SignalP"/>
    </source>
</evidence>
<gene>
    <name evidence="5" type="ORF">ACFQHR_06420</name>
</gene>
<evidence type="ECO:0000259" key="4">
    <source>
        <dbReference type="Pfam" id="PF25275"/>
    </source>
</evidence>
<name>A0ABW2DHG1_9BACT</name>
<evidence type="ECO:0000313" key="5">
    <source>
        <dbReference type="EMBL" id="MFC6997251.1"/>
    </source>
</evidence>
<reference evidence="6" key="1">
    <citation type="journal article" date="2019" name="Int. J. Syst. Evol. Microbiol.">
        <title>The Global Catalogue of Microorganisms (GCM) 10K type strain sequencing project: providing services to taxonomists for standard genome sequencing and annotation.</title>
        <authorList>
            <consortium name="The Broad Institute Genomics Platform"/>
            <consortium name="The Broad Institute Genome Sequencing Center for Infectious Disease"/>
            <person name="Wu L."/>
            <person name="Ma J."/>
        </authorList>
    </citation>
    <scope>NUCLEOTIDE SEQUENCE [LARGE SCALE GENOMIC DNA]</scope>
    <source>
        <strain evidence="6">CGMCC 4.7393</strain>
    </source>
</reference>
<dbReference type="GO" id="GO:0016798">
    <property type="term" value="F:hydrolase activity, acting on glycosyl bonds"/>
    <property type="evidence" value="ECO:0007669"/>
    <property type="project" value="UniProtKB-KW"/>
</dbReference>
<dbReference type="InterPro" id="IPR033803">
    <property type="entry name" value="CBD-like_Golvesin-Xly"/>
</dbReference>
<dbReference type="Pfam" id="PF09992">
    <property type="entry name" value="NAGPA"/>
    <property type="match status" value="1"/>
</dbReference>
<evidence type="ECO:0000313" key="6">
    <source>
        <dbReference type="Proteomes" id="UP001596405"/>
    </source>
</evidence>
<dbReference type="InterPro" id="IPR026444">
    <property type="entry name" value="Secre_tail"/>
</dbReference>
<evidence type="ECO:0000259" key="2">
    <source>
        <dbReference type="Pfam" id="PF09992"/>
    </source>
</evidence>
<keyword evidence="1" id="KW-0732">Signal</keyword>
<feature type="signal peptide" evidence="1">
    <location>
        <begin position="1"/>
        <end position="26"/>
    </location>
</feature>
<accession>A0ABW2DHG1</accession>